<name>A0A2M6P214_9BACT</name>
<dbReference type="EMBL" id="PFBW01000032">
    <property type="protein sequence ID" value="PIR77756.1"/>
    <property type="molecule type" value="Genomic_DNA"/>
</dbReference>
<proteinExistence type="predicted"/>
<reference evidence="2" key="1">
    <citation type="submission" date="2017-09" db="EMBL/GenBank/DDBJ databases">
        <title>Depth-based differentiation of microbial function through sediment-hosted aquifers and enrichment of novel symbionts in the deep terrestrial subsurface.</title>
        <authorList>
            <person name="Probst A.J."/>
            <person name="Ladd B."/>
            <person name="Jarett J.K."/>
            <person name="Geller-Mcgrath D.E."/>
            <person name="Sieber C.M.K."/>
            <person name="Emerson J.B."/>
            <person name="Anantharaman K."/>
            <person name="Thomas B.C."/>
            <person name="Malmstrom R."/>
            <person name="Stieglmeier M."/>
            <person name="Klingl A."/>
            <person name="Woyke T."/>
            <person name="Ryan C.M."/>
            <person name="Banfield J.F."/>
        </authorList>
    </citation>
    <scope>NUCLEOTIDE SEQUENCE [LARGE SCALE GENOMIC DNA]</scope>
</reference>
<evidence type="ECO:0000313" key="2">
    <source>
        <dbReference type="Proteomes" id="UP000228528"/>
    </source>
</evidence>
<dbReference type="AlphaFoldDB" id="A0A2M6P214"/>
<evidence type="ECO:0000313" key="1">
    <source>
        <dbReference type="EMBL" id="PIR77756.1"/>
    </source>
</evidence>
<gene>
    <name evidence="1" type="ORF">COU30_00730</name>
</gene>
<protein>
    <submittedName>
        <fullName evidence="1">Uncharacterized protein</fullName>
    </submittedName>
</protein>
<organism evidence="1 2">
    <name type="scientific">Candidatus Magasanikbacteria bacterium CG10_big_fil_rev_8_21_14_0_10_38_6</name>
    <dbReference type="NCBI Taxonomy" id="1974647"/>
    <lineage>
        <taxon>Bacteria</taxon>
        <taxon>Candidatus Magasanikiibacteriota</taxon>
    </lineage>
</organism>
<dbReference type="Proteomes" id="UP000228528">
    <property type="component" value="Unassembled WGS sequence"/>
</dbReference>
<accession>A0A2M6P214</accession>
<comment type="caution">
    <text evidence="1">The sequence shown here is derived from an EMBL/GenBank/DDBJ whole genome shotgun (WGS) entry which is preliminary data.</text>
</comment>
<sequence>MSEESIIAKVINLVTSADRRMPAHFTGNGTRTQTFLVDFDGISEEDDYEMASQVYYNQPDISPEIDRHCCLKIGEDVMVACFIVAKLGQKEKSEYLKNEIVQFNISLFPEDMHKNLQRVIQKEEVKEYFDFCEKFGIERAGV</sequence>